<dbReference type="STRING" id="1121925.SAMN02746011_00158"/>
<accession>A0A1T4JM85</accession>
<keyword evidence="3" id="KW-1185">Reference proteome</keyword>
<dbReference type="PANTHER" id="PTHR30383:SF5">
    <property type="entry name" value="SGNH HYDROLASE-TYPE ESTERASE DOMAIN-CONTAINING PROTEIN"/>
    <property type="match status" value="1"/>
</dbReference>
<dbReference type="InterPro" id="IPR036514">
    <property type="entry name" value="SGNH_hydro_sf"/>
</dbReference>
<dbReference type="InterPro" id="IPR013830">
    <property type="entry name" value="SGNH_hydro"/>
</dbReference>
<dbReference type="RefSeq" id="WP_200802971.1">
    <property type="nucleotide sequence ID" value="NZ_FUWO01000001.1"/>
</dbReference>
<organism evidence="2 3">
    <name type="scientific">Globicatella sulfidifaciens DSM 15739</name>
    <dbReference type="NCBI Taxonomy" id="1121925"/>
    <lineage>
        <taxon>Bacteria</taxon>
        <taxon>Bacillati</taxon>
        <taxon>Bacillota</taxon>
        <taxon>Bacilli</taxon>
        <taxon>Lactobacillales</taxon>
        <taxon>Aerococcaceae</taxon>
        <taxon>Globicatella</taxon>
    </lineage>
</organism>
<dbReference type="Pfam" id="PF13472">
    <property type="entry name" value="Lipase_GDSL_2"/>
    <property type="match status" value="1"/>
</dbReference>
<dbReference type="SUPFAM" id="SSF52266">
    <property type="entry name" value="SGNH hydrolase"/>
    <property type="match status" value="1"/>
</dbReference>
<name>A0A1T4JM85_9LACT</name>
<sequence>MVEENMTQLDEFVKYQQDLLKNYQYLNKIATKGQVLFTGSSLMEQFPIVELAMIYGLNIKVHNRGVGGFTTSQFLENIETMALDLEPTTLFINIGTNDIQDQAGQLSWQVTLESNYREILRQIKAALPTTKVYVMAYYPMDETHPILKYWQGFSRTNAKIAEANQIAENLAHEFGYHFMNVNAGLADETGNLYRHFTKDGIHLYAEAYDVVYRNLLPYLQRSL</sequence>
<dbReference type="InterPro" id="IPR051532">
    <property type="entry name" value="Ester_Hydrolysis_Enzymes"/>
</dbReference>
<feature type="domain" description="SGNH hydrolase-type esterase" evidence="1">
    <location>
        <begin position="58"/>
        <end position="209"/>
    </location>
</feature>
<evidence type="ECO:0000259" key="1">
    <source>
        <dbReference type="Pfam" id="PF13472"/>
    </source>
</evidence>
<evidence type="ECO:0000313" key="2">
    <source>
        <dbReference type="EMBL" id="SJZ31258.1"/>
    </source>
</evidence>
<evidence type="ECO:0000313" key="3">
    <source>
        <dbReference type="Proteomes" id="UP000189941"/>
    </source>
</evidence>
<dbReference type="PANTHER" id="PTHR30383">
    <property type="entry name" value="THIOESTERASE 1/PROTEASE 1/LYSOPHOSPHOLIPASE L1"/>
    <property type="match status" value="1"/>
</dbReference>
<gene>
    <name evidence="2" type="ORF">SAMN02746011_00158</name>
</gene>
<protein>
    <submittedName>
        <fullName evidence="2">Lysophospholipase L1</fullName>
    </submittedName>
</protein>
<dbReference type="AlphaFoldDB" id="A0A1T4JM85"/>
<dbReference type="Proteomes" id="UP000189941">
    <property type="component" value="Unassembled WGS sequence"/>
</dbReference>
<dbReference type="GO" id="GO:0004622">
    <property type="term" value="F:phosphatidylcholine lysophospholipase activity"/>
    <property type="evidence" value="ECO:0007669"/>
    <property type="project" value="TreeGrafter"/>
</dbReference>
<proteinExistence type="predicted"/>
<dbReference type="EMBL" id="FUWO01000001">
    <property type="protein sequence ID" value="SJZ31258.1"/>
    <property type="molecule type" value="Genomic_DNA"/>
</dbReference>
<dbReference type="Gene3D" id="3.40.50.1110">
    <property type="entry name" value="SGNH hydrolase"/>
    <property type="match status" value="1"/>
</dbReference>
<reference evidence="3" key="1">
    <citation type="submission" date="2017-02" db="EMBL/GenBank/DDBJ databases">
        <authorList>
            <person name="Varghese N."/>
            <person name="Submissions S."/>
        </authorList>
    </citation>
    <scope>NUCLEOTIDE SEQUENCE [LARGE SCALE GENOMIC DNA]</scope>
    <source>
        <strain evidence="3">DSM 15739</strain>
    </source>
</reference>